<accession>A0A6P5X1V3</accession>
<evidence type="ECO:0000313" key="3">
    <source>
        <dbReference type="RefSeq" id="XP_022722163.1"/>
    </source>
</evidence>
<evidence type="ECO:0000256" key="1">
    <source>
        <dbReference type="PROSITE-ProRule" id="PRU00023"/>
    </source>
</evidence>
<feature type="repeat" description="ANK" evidence="1">
    <location>
        <begin position="163"/>
        <end position="185"/>
    </location>
</feature>
<dbReference type="InterPro" id="IPR002110">
    <property type="entry name" value="Ankyrin_rpt"/>
</dbReference>
<evidence type="ECO:0000313" key="2">
    <source>
        <dbReference type="Proteomes" id="UP000515121"/>
    </source>
</evidence>
<dbReference type="RefSeq" id="XP_022722163.1">
    <property type="nucleotide sequence ID" value="XM_022866428.1"/>
</dbReference>
<dbReference type="SMART" id="SM00248">
    <property type="entry name" value="ANK"/>
    <property type="match status" value="3"/>
</dbReference>
<dbReference type="Proteomes" id="UP000515121">
    <property type="component" value="Unplaced"/>
</dbReference>
<name>A0A6P5X1V3_DURZI</name>
<sequence length="247" mass="27444">MQLNPSISSSISSERPVQVEAITYMDRDLFKAAADGDVELFNKYQGGLHCLVDGSQNTVLHIHSRTGGRKVVKNVKTFLCFQKRVFKTEFNINFVEQLVDKCPSLLLQPNANREIPLHIAARHGHSDIVKLLIERANVGQHEDPERGLEASRTRQMVRMRDKEENTAFHEAARYGHLDVLRLLVKEVDPDFALSANTSGETPLYLAAKGGYHDLVAEILNNCKSTVYGGPNGKTALHAAVRAGDESK</sequence>
<keyword evidence="1" id="KW-0040">ANK repeat</keyword>
<protein>
    <submittedName>
        <fullName evidence="3">Ankyrin repeat-containing protein At5g02620-like</fullName>
    </submittedName>
</protein>
<dbReference type="KEGG" id="dzi:111279451"/>
<dbReference type="PROSITE" id="PS50297">
    <property type="entry name" value="ANK_REP_REGION"/>
    <property type="match status" value="2"/>
</dbReference>
<reference evidence="3" key="1">
    <citation type="submission" date="2025-08" db="UniProtKB">
        <authorList>
            <consortium name="RefSeq"/>
        </authorList>
    </citation>
    <scope>IDENTIFICATION</scope>
    <source>
        <tissue evidence="3">Fruit stalk</tissue>
    </source>
</reference>
<dbReference type="InterPro" id="IPR036770">
    <property type="entry name" value="Ankyrin_rpt-contain_sf"/>
</dbReference>
<dbReference type="PANTHER" id="PTHR24121:SF22">
    <property type="entry name" value="PROTEIN ACCELERATED CELL DEATH 6-LIKE"/>
    <property type="match status" value="1"/>
</dbReference>
<gene>
    <name evidence="3" type="primary">LOC111279451</name>
</gene>
<dbReference type="GeneID" id="111279451"/>
<organism evidence="2 3">
    <name type="scientific">Durio zibethinus</name>
    <name type="common">Durian</name>
    <dbReference type="NCBI Taxonomy" id="66656"/>
    <lineage>
        <taxon>Eukaryota</taxon>
        <taxon>Viridiplantae</taxon>
        <taxon>Streptophyta</taxon>
        <taxon>Embryophyta</taxon>
        <taxon>Tracheophyta</taxon>
        <taxon>Spermatophyta</taxon>
        <taxon>Magnoliopsida</taxon>
        <taxon>eudicotyledons</taxon>
        <taxon>Gunneridae</taxon>
        <taxon>Pentapetalae</taxon>
        <taxon>rosids</taxon>
        <taxon>malvids</taxon>
        <taxon>Malvales</taxon>
        <taxon>Malvaceae</taxon>
        <taxon>Helicteroideae</taxon>
        <taxon>Durio</taxon>
    </lineage>
</organism>
<keyword evidence="2" id="KW-1185">Reference proteome</keyword>
<feature type="repeat" description="ANK" evidence="1">
    <location>
        <begin position="112"/>
        <end position="135"/>
    </location>
</feature>
<dbReference type="OrthoDB" id="1847170at2759"/>
<proteinExistence type="predicted"/>
<dbReference type="SUPFAM" id="SSF48403">
    <property type="entry name" value="Ankyrin repeat"/>
    <property type="match status" value="1"/>
</dbReference>
<dbReference type="PANTHER" id="PTHR24121">
    <property type="entry name" value="NO MECHANORECEPTOR POTENTIAL C, ISOFORM D-RELATED"/>
    <property type="match status" value="1"/>
</dbReference>
<dbReference type="AlphaFoldDB" id="A0A6P5X1V3"/>
<dbReference type="Gene3D" id="1.25.40.20">
    <property type="entry name" value="Ankyrin repeat-containing domain"/>
    <property type="match status" value="2"/>
</dbReference>
<dbReference type="PROSITE" id="PS50088">
    <property type="entry name" value="ANK_REPEAT"/>
    <property type="match status" value="2"/>
</dbReference>
<dbReference type="Pfam" id="PF12796">
    <property type="entry name" value="Ank_2"/>
    <property type="match status" value="2"/>
</dbReference>